<reference evidence="2" key="1">
    <citation type="submission" date="2018-12" db="EMBL/GenBank/DDBJ databases">
        <title>Genome sequence of Peanibacillus sp.</title>
        <authorList>
            <person name="Subramani G."/>
            <person name="Srinivasan S."/>
            <person name="Kim M.K."/>
        </authorList>
    </citation>
    <scope>NUCLEOTIDE SEQUENCE [LARGE SCALE GENOMIC DNA]</scope>
    <source>
        <strain evidence="2">18JY67-1</strain>
    </source>
</reference>
<dbReference type="Pfam" id="PF14398">
    <property type="entry name" value="ATPgrasp_YheCD"/>
    <property type="match status" value="1"/>
</dbReference>
<protein>
    <submittedName>
        <fullName evidence="1">YheC/YheD family protein</fullName>
    </submittedName>
</protein>
<dbReference type="Gene3D" id="3.30.470.20">
    <property type="entry name" value="ATP-grasp fold, B domain"/>
    <property type="match status" value="1"/>
</dbReference>
<dbReference type="OrthoDB" id="7869153at2"/>
<dbReference type="KEGG" id="palb:EJC50_16565"/>
<sequence>MKMSRRVSSKWKKTAALLKDNVLSDFVPETVGMNKASLRALLKKYEMVYVKPVVGSFGIGVMRVERTKSGYQFQANKRIHSFKNYDDMYRSILKNTNKKSYLVQKGIHLLKHNGRSFDLRVMTQFAPDRRWETTGIIGRVAAKNKIVTNFHSGGTIVTANRLLAGYTTDVEGKLKSLSRLGVNAGKAMQKAFPGVYVIGLDVALDQSLRPWILEVNTSPDPYIFRRHPKKSVFRKIMRYAKLYSEKRA</sequence>
<evidence type="ECO:0000313" key="1">
    <source>
        <dbReference type="EMBL" id="AZN41102.1"/>
    </source>
</evidence>
<accession>A0A3Q8X5Q8</accession>
<keyword evidence="2" id="KW-1185">Reference proteome</keyword>
<gene>
    <name evidence="1" type="ORF">EJC50_16565</name>
</gene>
<evidence type="ECO:0000313" key="2">
    <source>
        <dbReference type="Proteomes" id="UP000272528"/>
    </source>
</evidence>
<organism evidence="1 2">
    <name type="scientific">Paenibacillus albus</name>
    <dbReference type="NCBI Taxonomy" id="2495582"/>
    <lineage>
        <taxon>Bacteria</taxon>
        <taxon>Bacillati</taxon>
        <taxon>Bacillota</taxon>
        <taxon>Bacilli</taxon>
        <taxon>Bacillales</taxon>
        <taxon>Paenibacillaceae</taxon>
        <taxon>Paenibacillus</taxon>
    </lineage>
</organism>
<dbReference type="SUPFAM" id="SSF56059">
    <property type="entry name" value="Glutathione synthetase ATP-binding domain-like"/>
    <property type="match status" value="1"/>
</dbReference>
<dbReference type="InterPro" id="IPR026838">
    <property type="entry name" value="YheC/D"/>
</dbReference>
<dbReference type="Proteomes" id="UP000272528">
    <property type="component" value="Chromosome"/>
</dbReference>
<proteinExistence type="predicted"/>
<dbReference type="EMBL" id="CP034437">
    <property type="protein sequence ID" value="AZN41102.1"/>
    <property type="molecule type" value="Genomic_DNA"/>
</dbReference>
<dbReference type="AlphaFoldDB" id="A0A3Q8X5Q8"/>
<name>A0A3Q8X5Q8_9BACL</name>